<name>A0ABY9U3I4_STRVL</name>
<reference evidence="2 3" key="1">
    <citation type="submission" date="2023-09" db="EMBL/GenBank/DDBJ databases">
        <title>The genome sequence of Streptomyces anthocyanicus.</title>
        <authorList>
            <person name="Mo P."/>
        </authorList>
    </citation>
    <scope>NUCLEOTIDE SEQUENCE [LARGE SCALE GENOMIC DNA]</scope>
    <source>
        <strain evidence="2 3">JCM 4387</strain>
    </source>
</reference>
<organism evidence="2 3">
    <name type="scientific">Streptomyces violaceus</name>
    <name type="common">Streptomyces venezuelae</name>
    <dbReference type="NCBI Taxonomy" id="1936"/>
    <lineage>
        <taxon>Bacteria</taxon>
        <taxon>Bacillati</taxon>
        <taxon>Actinomycetota</taxon>
        <taxon>Actinomycetes</taxon>
        <taxon>Kitasatosporales</taxon>
        <taxon>Streptomycetaceae</taxon>
        <taxon>Streptomyces</taxon>
    </lineage>
</organism>
<sequence length="183" mass="18017">MTRERGQEEAAGDEAHVCRAAWAGVPAGDLRACGEAHDGPDSIGAITARAPRACRVARPAPSPRRRGRVTVVGTGPGGSAGVVAAQCGDDGAVRPVVGAGLGGSAGVVAAQCGDDGAVRPVVGAGLGGSAGVAAARRGDGTPLRHTVGDKRWATLRRVVASQTETAGPAPLSAHGRRAEEGAR</sequence>
<proteinExistence type="predicted"/>
<keyword evidence="3" id="KW-1185">Reference proteome</keyword>
<dbReference type="EMBL" id="CP134213">
    <property type="protein sequence ID" value="WND16894.1"/>
    <property type="molecule type" value="Genomic_DNA"/>
</dbReference>
<dbReference type="Proteomes" id="UP001249394">
    <property type="component" value="Chromosome"/>
</dbReference>
<dbReference type="Pfam" id="PF19907">
    <property type="entry name" value="DUF6380"/>
    <property type="match status" value="1"/>
</dbReference>
<accession>A0ABY9U3I4</accession>
<dbReference type="InterPro" id="IPR045960">
    <property type="entry name" value="DUF6380"/>
</dbReference>
<gene>
    <name evidence="2" type="ORF">RI060_05760</name>
</gene>
<evidence type="ECO:0000256" key="1">
    <source>
        <dbReference type="SAM" id="MobiDB-lite"/>
    </source>
</evidence>
<protein>
    <submittedName>
        <fullName evidence="2">Uncharacterized protein</fullName>
    </submittedName>
</protein>
<evidence type="ECO:0000313" key="3">
    <source>
        <dbReference type="Proteomes" id="UP001249394"/>
    </source>
</evidence>
<feature type="region of interest" description="Disordered" evidence="1">
    <location>
        <begin position="161"/>
        <end position="183"/>
    </location>
</feature>
<evidence type="ECO:0000313" key="2">
    <source>
        <dbReference type="EMBL" id="WND16894.1"/>
    </source>
</evidence>